<keyword evidence="4" id="KW-1015">Disulfide bond</keyword>
<dbReference type="InterPro" id="IPR018114">
    <property type="entry name" value="TRYPSIN_HIS"/>
</dbReference>
<proteinExistence type="predicted"/>
<evidence type="ECO:0000256" key="5">
    <source>
        <dbReference type="RuleBase" id="RU363034"/>
    </source>
</evidence>
<dbReference type="AlphaFoldDB" id="A0A6J8BQ34"/>
<dbReference type="Proteomes" id="UP000507470">
    <property type="component" value="Unassembled WGS sequence"/>
</dbReference>
<keyword evidence="2 5" id="KW-0378">Hydrolase</keyword>
<sequence>MHNTYNIQGEDNFGDYCEGSLEKKNIERQTFNFSIEVWLFVNIQMYRFFLFFAFVVFYMTAIVPAADIGVKIVNGDDADIADNPWQVSVQMKSGDLKHECGGVIIDNKWILSAAHCYLFGPKRKSLWRVGAGNSMLSKMTVFHYVKALHVHEQFQEPFGIENDIMLIELKTPLLFGLIIQKIKLDDDVGKNYTGVLCKVSGWGDTNGTEEAAHCYLFGPKRKSLWRVGAGNSMLSKMTVFHYVKALHVHEQFQEPFGIENDIMLIELKTPLLFGSTIQKIKLDDDVGKNYTGVLCKVSGWGDTNGTEEGTTSPDHLQVIPLYIVNINTKGCFISAAENRKTRICAQGEEGKDACQGDSGGPLVCSAGDEKTEKLMGIVSYGHNCDGHVPSVYSKVSAYIDWIRKTMNKRGRSDKQKRQKRQKGQKRQEGQEGEEGKEGQERQKK</sequence>
<dbReference type="PROSITE" id="PS00135">
    <property type="entry name" value="TRYPSIN_SER"/>
    <property type="match status" value="1"/>
</dbReference>
<dbReference type="CDD" id="cd00190">
    <property type="entry name" value="Tryp_SPc"/>
    <property type="match status" value="1"/>
</dbReference>
<feature type="transmembrane region" description="Helical" evidence="7">
    <location>
        <begin position="48"/>
        <end position="66"/>
    </location>
</feature>
<dbReference type="FunFam" id="2.40.10.10:FF:000036">
    <property type="entry name" value="Trypsin beta"/>
    <property type="match status" value="1"/>
</dbReference>
<evidence type="ECO:0000256" key="1">
    <source>
        <dbReference type="ARBA" id="ARBA00022670"/>
    </source>
</evidence>
<dbReference type="OrthoDB" id="6155696at2759"/>
<dbReference type="Pfam" id="PF00089">
    <property type="entry name" value="Trypsin"/>
    <property type="match status" value="2"/>
</dbReference>
<organism evidence="9 10">
    <name type="scientific">Mytilus coruscus</name>
    <name type="common">Sea mussel</name>
    <dbReference type="NCBI Taxonomy" id="42192"/>
    <lineage>
        <taxon>Eukaryota</taxon>
        <taxon>Metazoa</taxon>
        <taxon>Spiralia</taxon>
        <taxon>Lophotrochozoa</taxon>
        <taxon>Mollusca</taxon>
        <taxon>Bivalvia</taxon>
        <taxon>Autobranchia</taxon>
        <taxon>Pteriomorphia</taxon>
        <taxon>Mytilida</taxon>
        <taxon>Mytiloidea</taxon>
        <taxon>Mytilidae</taxon>
        <taxon>Mytilinae</taxon>
        <taxon>Mytilus</taxon>
    </lineage>
</organism>
<evidence type="ECO:0000313" key="10">
    <source>
        <dbReference type="Proteomes" id="UP000507470"/>
    </source>
</evidence>
<reference evidence="9 10" key="1">
    <citation type="submission" date="2020-06" db="EMBL/GenBank/DDBJ databases">
        <authorList>
            <person name="Li R."/>
            <person name="Bekaert M."/>
        </authorList>
    </citation>
    <scope>NUCLEOTIDE SEQUENCE [LARGE SCALE GENOMIC DNA]</scope>
    <source>
        <strain evidence="10">wild</strain>
    </source>
</reference>
<keyword evidence="7" id="KW-0812">Transmembrane</keyword>
<evidence type="ECO:0000313" key="9">
    <source>
        <dbReference type="EMBL" id="CAC5385716.1"/>
    </source>
</evidence>
<dbReference type="InterPro" id="IPR009003">
    <property type="entry name" value="Peptidase_S1_PA"/>
</dbReference>
<dbReference type="FunFam" id="2.40.10.10:FF:000068">
    <property type="entry name" value="transmembrane protease serine 2"/>
    <property type="match status" value="1"/>
</dbReference>
<evidence type="ECO:0000256" key="6">
    <source>
        <dbReference type="SAM" id="MobiDB-lite"/>
    </source>
</evidence>
<dbReference type="InterPro" id="IPR043504">
    <property type="entry name" value="Peptidase_S1_PA_chymotrypsin"/>
</dbReference>
<protein>
    <recommendedName>
        <fullName evidence="8">Peptidase S1 domain-containing protein</fullName>
    </recommendedName>
</protein>
<dbReference type="PANTHER" id="PTHR24250">
    <property type="entry name" value="CHYMOTRYPSIN-RELATED"/>
    <property type="match status" value="1"/>
</dbReference>
<evidence type="ECO:0000259" key="8">
    <source>
        <dbReference type="PROSITE" id="PS50240"/>
    </source>
</evidence>
<dbReference type="EMBL" id="CACVKT020003764">
    <property type="protein sequence ID" value="CAC5385716.1"/>
    <property type="molecule type" value="Genomic_DNA"/>
</dbReference>
<keyword evidence="3 5" id="KW-0720">Serine protease</keyword>
<dbReference type="InterPro" id="IPR001254">
    <property type="entry name" value="Trypsin_dom"/>
</dbReference>
<dbReference type="InterPro" id="IPR001314">
    <property type="entry name" value="Peptidase_S1A"/>
</dbReference>
<evidence type="ECO:0000256" key="4">
    <source>
        <dbReference type="ARBA" id="ARBA00023157"/>
    </source>
</evidence>
<dbReference type="SUPFAM" id="SSF50494">
    <property type="entry name" value="Trypsin-like serine proteases"/>
    <property type="match status" value="2"/>
</dbReference>
<gene>
    <name evidence="9" type="ORF">MCOR_21225</name>
</gene>
<dbReference type="SMART" id="SM00020">
    <property type="entry name" value="Tryp_SPc"/>
    <property type="match status" value="1"/>
</dbReference>
<dbReference type="GO" id="GO:0004252">
    <property type="term" value="F:serine-type endopeptidase activity"/>
    <property type="evidence" value="ECO:0007669"/>
    <property type="project" value="InterPro"/>
</dbReference>
<feature type="compositionally biased region" description="Basic and acidic residues" evidence="6">
    <location>
        <begin position="425"/>
        <end position="444"/>
    </location>
</feature>
<dbReference type="PROSITE" id="PS00134">
    <property type="entry name" value="TRYPSIN_HIS"/>
    <property type="match status" value="1"/>
</dbReference>
<name>A0A6J8BQ34_MYTCO</name>
<feature type="region of interest" description="Disordered" evidence="6">
    <location>
        <begin position="406"/>
        <end position="444"/>
    </location>
</feature>
<dbReference type="InterPro" id="IPR033116">
    <property type="entry name" value="TRYPSIN_SER"/>
</dbReference>
<evidence type="ECO:0000256" key="2">
    <source>
        <dbReference type="ARBA" id="ARBA00022801"/>
    </source>
</evidence>
<feature type="domain" description="Peptidase S1" evidence="8">
    <location>
        <begin position="72"/>
        <end position="407"/>
    </location>
</feature>
<dbReference type="PRINTS" id="PR00722">
    <property type="entry name" value="CHYMOTRYPSIN"/>
</dbReference>
<keyword evidence="1 5" id="KW-0645">Protease</keyword>
<dbReference type="Gene3D" id="2.40.10.10">
    <property type="entry name" value="Trypsin-like serine proteases"/>
    <property type="match status" value="2"/>
</dbReference>
<keyword evidence="10" id="KW-1185">Reference proteome</keyword>
<keyword evidence="7" id="KW-1133">Transmembrane helix</keyword>
<evidence type="ECO:0000256" key="7">
    <source>
        <dbReference type="SAM" id="Phobius"/>
    </source>
</evidence>
<evidence type="ECO:0000256" key="3">
    <source>
        <dbReference type="ARBA" id="ARBA00022825"/>
    </source>
</evidence>
<keyword evidence="7" id="KW-0472">Membrane</keyword>
<accession>A0A6J8BQ34</accession>
<dbReference type="PROSITE" id="PS50240">
    <property type="entry name" value="TRYPSIN_DOM"/>
    <property type="match status" value="1"/>
</dbReference>
<dbReference type="GO" id="GO:0006508">
    <property type="term" value="P:proteolysis"/>
    <property type="evidence" value="ECO:0007669"/>
    <property type="project" value="UniProtKB-KW"/>
</dbReference>